<evidence type="ECO:0000313" key="2">
    <source>
        <dbReference type="Proteomes" id="UP000249390"/>
    </source>
</evidence>
<accession>A0A328DVR0</accession>
<name>A0A328DVR0_9ASTE</name>
<proteinExistence type="predicted"/>
<dbReference type="AlphaFoldDB" id="A0A328DVR0"/>
<protein>
    <submittedName>
        <fullName evidence="1">Uncharacterized protein</fullName>
    </submittedName>
</protein>
<gene>
    <name evidence="1" type="ORF">DM860_002063</name>
</gene>
<dbReference type="Proteomes" id="UP000249390">
    <property type="component" value="Unassembled WGS sequence"/>
</dbReference>
<sequence>MGTVRHMETYMGDGAKGWDCGLSKLNHKPLLVLRMKYYAAILLHEVNEMMEMVAHESFKNDKIRLALYYSKPIRRFLSLNLQRHPFSAAPYYSKPIPLSKPSATSILCCRLLSNRLPTLYSITRAVISCLIDRLPRYSLCQASINSRLDPGACGFILLWKLFYEYLVQNGLDLVPITVFQ</sequence>
<comment type="caution">
    <text evidence="1">The sequence shown here is derived from an EMBL/GenBank/DDBJ whole genome shotgun (WGS) entry which is preliminary data.</text>
</comment>
<dbReference type="EMBL" id="NQVE01000076">
    <property type="protein sequence ID" value="RAL49772.1"/>
    <property type="molecule type" value="Genomic_DNA"/>
</dbReference>
<evidence type="ECO:0000313" key="1">
    <source>
        <dbReference type="EMBL" id="RAL49772.1"/>
    </source>
</evidence>
<keyword evidence="2" id="KW-1185">Reference proteome</keyword>
<organism evidence="1 2">
    <name type="scientific">Cuscuta australis</name>
    <dbReference type="NCBI Taxonomy" id="267555"/>
    <lineage>
        <taxon>Eukaryota</taxon>
        <taxon>Viridiplantae</taxon>
        <taxon>Streptophyta</taxon>
        <taxon>Embryophyta</taxon>
        <taxon>Tracheophyta</taxon>
        <taxon>Spermatophyta</taxon>
        <taxon>Magnoliopsida</taxon>
        <taxon>eudicotyledons</taxon>
        <taxon>Gunneridae</taxon>
        <taxon>Pentapetalae</taxon>
        <taxon>asterids</taxon>
        <taxon>lamiids</taxon>
        <taxon>Solanales</taxon>
        <taxon>Convolvulaceae</taxon>
        <taxon>Cuscuteae</taxon>
        <taxon>Cuscuta</taxon>
        <taxon>Cuscuta subgen. Grammica</taxon>
        <taxon>Cuscuta sect. Cleistogrammica</taxon>
    </lineage>
</organism>
<reference evidence="1 2" key="1">
    <citation type="submission" date="2018-06" db="EMBL/GenBank/DDBJ databases">
        <title>The Genome of Cuscuta australis (Dodder) Provides Insight into the Evolution of Plant Parasitism.</title>
        <authorList>
            <person name="Liu H."/>
        </authorList>
    </citation>
    <scope>NUCLEOTIDE SEQUENCE [LARGE SCALE GENOMIC DNA]</scope>
    <source>
        <strain evidence="2">cv. Yunnan</strain>
        <tissue evidence="1">Vines</tissue>
    </source>
</reference>